<dbReference type="PROSITE" id="PS50943">
    <property type="entry name" value="HTH_CROC1"/>
    <property type="match status" value="1"/>
</dbReference>
<feature type="domain" description="HTH cro/C1-type" evidence="1">
    <location>
        <begin position="15"/>
        <end position="71"/>
    </location>
</feature>
<dbReference type="CDD" id="cd00093">
    <property type="entry name" value="HTH_XRE"/>
    <property type="match status" value="1"/>
</dbReference>
<evidence type="ECO:0000313" key="2">
    <source>
        <dbReference type="EMBL" id="MBE9465037.1"/>
    </source>
</evidence>
<gene>
    <name evidence="2" type="ORF">IEE83_24400</name>
</gene>
<dbReference type="RefSeq" id="WP_194123065.1">
    <property type="nucleotide sequence ID" value="NZ_JACYGY010000001.1"/>
</dbReference>
<comment type="caution">
    <text evidence="2">The sequence shown here is derived from an EMBL/GenBank/DDBJ whole genome shotgun (WGS) entry which is preliminary data.</text>
</comment>
<evidence type="ECO:0000259" key="1">
    <source>
        <dbReference type="PROSITE" id="PS50943"/>
    </source>
</evidence>
<keyword evidence="3" id="KW-1185">Reference proteome</keyword>
<dbReference type="InterPro" id="IPR001387">
    <property type="entry name" value="Cro/C1-type_HTH"/>
</dbReference>
<proteinExistence type="predicted"/>
<organism evidence="2 3">
    <name type="scientific">Dyadobacter subterraneus</name>
    <dbReference type="NCBI Taxonomy" id="2773304"/>
    <lineage>
        <taxon>Bacteria</taxon>
        <taxon>Pseudomonadati</taxon>
        <taxon>Bacteroidota</taxon>
        <taxon>Cytophagia</taxon>
        <taxon>Cytophagales</taxon>
        <taxon>Spirosomataceae</taxon>
        <taxon>Dyadobacter</taxon>
    </lineage>
</organism>
<dbReference type="Proteomes" id="UP000634134">
    <property type="component" value="Unassembled WGS sequence"/>
</dbReference>
<evidence type="ECO:0000313" key="3">
    <source>
        <dbReference type="Proteomes" id="UP000634134"/>
    </source>
</evidence>
<accession>A0ABR9WHR9</accession>
<dbReference type="Pfam" id="PF01381">
    <property type="entry name" value="HTH_3"/>
    <property type="match status" value="1"/>
</dbReference>
<dbReference type="InterPro" id="IPR010982">
    <property type="entry name" value="Lambda_DNA-bd_dom_sf"/>
</dbReference>
<reference evidence="3" key="1">
    <citation type="submission" date="2023-07" db="EMBL/GenBank/DDBJ databases">
        <title>Dyadobacter sp. nov 'subterranea' isolated from contaminted grondwater.</title>
        <authorList>
            <person name="Szabo I."/>
            <person name="Al-Omari J."/>
            <person name="Szerdahelyi S.G."/>
            <person name="Rado J."/>
        </authorList>
    </citation>
    <scope>NUCLEOTIDE SEQUENCE [LARGE SCALE GENOMIC DNA]</scope>
    <source>
        <strain evidence="3">UP-52</strain>
    </source>
</reference>
<dbReference type="Gene3D" id="1.10.260.40">
    <property type="entry name" value="lambda repressor-like DNA-binding domains"/>
    <property type="match status" value="1"/>
</dbReference>
<name>A0ABR9WHR9_9BACT</name>
<dbReference type="EMBL" id="JACYGY010000001">
    <property type="protein sequence ID" value="MBE9465037.1"/>
    <property type="molecule type" value="Genomic_DNA"/>
</dbReference>
<protein>
    <submittedName>
        <fullName evidence="2">Helix-turn-helix transcriptional regulator</fullName>
    </submittedName>
</protein>
<dbReference type="SUPFAM" id="SSF47413">
    <property type="entry name" value="lambda repressor-like DNA-binding domains"/>
    <property type="match status" value="1"/>
</dbReference>
<sequence length="75" mass="8511">MAEKTDFEIAVINEVRKVRKSKGFSQDDLAMFLNLSRGFIGQIESPKFASKYNVNHLGILAKEMNCSPKDFMPDL</sequence>